<sequence>MYKVLFLFLFLALPTIAQEAQETDDKKAITAVLTAQQEAWNNYDIKTFMKGYWKSEELKFYGAGGVVKGWQSTLERYQKSYPSKAHFGKLRFVLNDISKINEGAYSVMGEYYLTRKVGNTNGIFMLILKKMEGEWKIIADTSAKVN</sequence>
<comment type="caution">
    <text evidence="3">The sequence shown here is derived from an EMBL/GenBank/DDBJ whole genome shotgun (WGS) entry which is preliminary data.</text>
</comment>
<feature type="domain" description="DUF4440" evidence="2">
    <location>
        <begin position="29"/>
        <end position="137"/>
    </location>
</feature>
<keyword evidence="4" id="KW-1185">Reference proteome</keyword>
<evidence type="ECO:0000313" key="3">
    <source>
        <dbReference type="EMBL" id="MFD2587884.1"/>
    </source>
</evidence>
<gene>
    <name evidence="3" type="ORF">ACFSQJ_13135</name>
</gene>
<dbReference type="RefSeq" id="WP_377767420.1">
    <property type="nucleotide sequence ID" value="NZ_JBHULB010000017.1"/>
</dbReference>
<dbReference type="Pfam" id="PF14534">
    <property type="entry name" value="DUF4440"/>
    <property type="match status" value="1"/>
</dbReference>
<dbReference type="Proteomes" id="UP001597526">
    <property type="component" value="Unassembled WGS sequence"/>
</dbReference>
<dbReference type="InterPro" id="IPR027843">
    <property type="entry name" value="DUF4440"/>
</dbReference>
<accession>A0ABW5MZA3</accession>
<proteinExistence type="predicted"/>
<feature type="chain" id="PRO_5047344993" evidence="1">
    <location>
        <begin position="20"/>
        <end position="146"/>
    </location>
</feature>
<organism evidence="3 4">
    <name type="scientific">Croceitalea marina</name>
    <dbReference type="NCBI Taxonomy" id="1775166"/>
    <lineage>
        <taxon>Bacteria</taxon>
        <taxon>Pseudomonadati</taxon>
        <taxon>Bacteroidota</taxon>
        <taxon>Flavobacteriia</taxon>
        <taxon>Flavobacteriales</taxon>
        <taxon>Flavobacteriaceae</taxon>
        <taxon>Croceitalea</taxon>
    </lineage>
</organism>
<reference evidence="4" key="1">
    <citation type="journal article" date="2019" name="Int. J. Syst. Evol. Microbiol.">
        <title>The Global Catalogue of Microorganisms (GCM) 10K type strain sequencing project: providing services to taxonomists for standard genome sequencing and annotation.</title>
        <authorList>
            <consortium name="The Broad Institute Genomics Platform"/>
            <consortium name="The Broad Institute Genome Sequencing Center for Infectious Disease"/>
            <person name="Wu L."/>
            <person name="Ma J."/>
        </authorList>
    </citation>
    <scope>NUCLEOTIDE SEQUENCE [LARGE SCALE GENOMIC DNA]</scope>
    <source>
        <strain evidence="4">KCTC 52368</strain>
    </source>
</reference>
<evidence type="ECO:0000313" key="4">
    <source>
        <dbReference type="Proteomes" id="UP001597526"/>
    </source>
</evidence>
<dbReference type="Gene3D" id="3.10.450.50">
    <property type="match status" value="1"/>
</dbReference>
<evidence type="ECO:0000256" key="1">
    <source>
        <dbReference type="SAM" id="SignalP"/>
    </source>
</evidence>
<keyword evidence="1" id="KW-0732">Signal</keyword>
<dbReference type="InterPro" id="IPR032710">
    <property type="entry name" value="NTF2-like_dom_sf"/>
</dbReference>
<dbReference type="SUPFAM" id="SSF54427">
    <property type="entry name" value="NTF2-like"/>
    <property type="match status" value="1"/>
</dbReference>
<dbReference type="EMBL" id="JBHULB010000017">
    <property type="protein sequence ID" value="MFD2587884.1"/>
    <property type="molecule type" value="Genomic_DNA"/>
</dbReference>
<feature type="signal peptide" evidence="1">
    <location>
        <begin position="1"/>
        <end position="19"/>
    </location>
</feature>
<protein>
    <submittedName>
        <fullName evidence="3">YybH family protein</fullName>
    </submittedName>
</protein>
<name>A0ABW5MZA3_9FLAO</name>
<evidence type="ECO:0000259" key="2">
    <source>
        <dbReference type="Pfam" id="PF14534"/>
    </source>
</evidence>